<dbReference type="VEuPathDB" id="FungiDB:P168DRAFT_275888"/>
<evidence type="ECO:0008006" key="5">
    <source>
        <dbReference type="Google" id="ProtNLM"/>
    </source>
</evidence>
<evidence type="ECO:0000313" key="3">
    <source>
        <dbReference type="EMBL" id="PKY00587.1"/>
    </source>
</evidence>
<proteinExistence type="inferred from homology"/>
<dbReference type="OrthoDB" id="409543at2759"/>
<dbReference type="AlphaFoldDB" id="A0A2I1CSJ8"/>
<dbReference type="InterPro" id="IPR007577">
    <property type="entry name" value="GlycoTrfase_DXD_sugar-bd_CS"/>
</dbReference>
<dbReference type="GO" id="GO:0006487">
    <property type="term" value="P:protein N-linked glycosylation"/>
    <property type="evidence" value="ECO:0007669"/>
    <property type="project" value="TreeGrafter"/>
</dbReference>
<gene>
    <name evidence="3" type="ORF">P168DRAFT_275888</name>
</gene>
<dbReference type="Proteomes" id="UP000234254">
    <property type="component" value="Unassembled WGS sequence"/>
</dbReference>
<dbReference type="Pfam" id="PF04488">
    <property type="entry name" value="Gly_transf_sug"/>
    <property type="match status" value="1"/>
</dbReference>
<keyword evidence="4" id="KW-1185">Reference proteome</keyword>
<dbReference type="GO" id="GO:0000136">
    <property type="term" value="C:mannan polymerase complex"/>
    <property type="evidence" value="ECO:0007669"/>
    <property type="project" value="TreeGrafter"/>
</dbReference>
<dbReference type="Gene3D" id="3.90.550.20">
    <property type="match status" value="1"/>
</dbReference>
<dbReference type="EMBL" id="MSFM01000014">
    <property type="protein sequence ID" value="PKY00587.1"/>
    <property type="molecule type" value="Genomic_DNA"/>
</dbReference>
<comment type="similarity">
    <text evidence="1">Belongs to the glycosyltransferase 32 family.</text>
</comment>
<evidence type="ECO:0000313" key="4">
    <source>
        <dbReference type="Proteomes" id="UP000234254"/>
    </source>
</evidence>
<accession>A0A2I1CSJ8</accession>
<evidence type="ECO:0000256" key="1">
    <source>
        <dbReference type="ARBA" id="ARBA00009003"/>
    </source>
</evidence>
<dbReference type="RefSeq" id="XP_024689181.1">
    <property type="nucleotide sequence ID" value="XM_024835524.1"/>
</dbReference>
<feature type="compositionally biased region" description="Basic and acidic residues" evidence="2">
    <location>
        <begin position="46"/>
        <end position="58"/>
    </location>
</feature>
<protein>
    <recommendedName>
        <fullName evidence="5">Alpha-1,6-mannosyltransferase subunit</fullName>
    </recommendedName>
</protein>
<dbReference type="InterPro" id="IPR029044">
    <property type="entry name" value="Nucleotide-diphossugar_trans"/>
</dbReference>
<dbReference type="PANTHER" id="PTHR31834:SF9">
    <property type="entry name" value="INITIATION-SPECIFIC ALPHA-1,6-MANNOSYLTRANSFERASE"/>
    <property type="match status" value="1"/>
</dbReference>
<organism evidence="3 4">
    <name type="scientific">Aspergillus campestris (strain IBT 28561)</name>
    <dbReference type="NCBI Taxonomy" id="1392248"/>
    <lineage>
        <taxon>Eukaryota</taxon>
        <taxon>Fungi</taxon>
        <taxon>Dikarya</taxon>
        <taxon>Ascomycota</taxon>
        <taxon>Pezizomycotina</taxon>
        <taxon>Eurotiomycetes</taxon>
        <taxon>Eurotiomycetidae</taxon>
        <taxon>Eurotiales</taxon>
        <taxon>Aspergillaceae</taxon>
        <taxon>Aspergillus</taxon>
        <taxon>Aspergillus subgen. Circumdati</taxon>
    </lineage>
</organism>
<comment type="caution">
    <text evidence="3">The sequence shown here is derived from an EMBL/GenBank/DDBJ whole genome shotgun (WGS) entry which is preliminary data.</text>
</comment>
<dbReference type="SUPFAM" id="SSF53448">
    <property type="entry name" value="Nucleotide-diphospho-sugar transferases"/>
    <property type="match status" value="1"/>
</dbReference>
<feature type="region of interest" description="Disordered" evidence="2">
    <location>
        <begin position="38"/>
        <end position="58"/>
    </location>
</feature>
<evidence type="ECO:0000256" key="2">
    <source>
        <dbReference type="SAM" id="MobiDB-lite"/>
    </source>
</evidence>
<name>A0A2I1CSJ8_ASPC2</name>
<dbReference type="PANTHER" id="PTHR31834">
    <property type="entry name" value="INITIATION-SPECIFIC ALPHA-1,6-MANNOSYLTRANSFERASE"/>
    <property type="match status" value="1"/>
</dbReference>
<dbReference type="InterPro" id="IPR039367">
    <property type="entry name" value="Och1-like"/>
</dbReference>
<reference evidence="3" key="1">
    <citation type="submission" date="2016-12" db="EMBL/GenBank/DDBJ databases">
        <title>The genomes of Aspergillus section Nigri reveals drivers in fungal speciation.</title>
        <authorList>
            <consortium name="DOE Joint Genome Institute"/>
            <person name="Vesth T.C."/>
            <person name="Nybo J."/>
            <person name="Theobald S."/>
            <person name="Brandl J."/>
            <person name="Frisvad J.C."/>
            <person name="Nielsen K.F."/>
            <person name="Lyhne E.K."/>
            <person name="Kogle M.E."/>
            <person name="Kuo A."/>
            <person name="Riley R."/>
            <person name="Clum A."/>
            <person name="Nolan M."/>
            <person name="Lipzen A."/>
            <person name="Salamov A."/>
            <person name="Henrissat B."/>
            <person name="Wiebenga A."/>
            <person name="De vries R.P."/>
            <person name="Grigoriev I.V."/>
            <person name="Mortensen U.H."/>
            <person name="Andersen M.R."/>
            <person name="Baker S.E."/>
        </authorList>
    </citation>
    <scope>NUCLEOTIDE SEQUENCE</scope>
    <source>
        <strain evidence="3">IBT 28561</strain>
    </source>
</reference>
<dbReference type="GO" id="GO:0000009">
    <property type="term" value="F:alpha-1,6-mannosyltransferase activity"/>
    <property type="evidence" value="ECO:0007669"/>
    <property type="project" value="InterPro"/>
</dbReference>
<sequence length="416" mass="48009">MTLIRRRRYFLRWTRKTRWLLFVSLALAAYGIIKHIPAPPKTKNNTRADRPPPEHDVEDVPRFLYHSLFREDPDLDFEGELSAALQEVEQSISSAPSYTRRDNGEQYIWQILLGNKPNLQRGDDSIRLERANPDWAYNLVTNTEATDFISTLSHTIPDLHQIYHAYPHDVLRADLLRYLLLWYHGGFYADMDIFPARPINACPSLQPFLDPPNSNNNVSLIVGIEIDEPYASPQLMRNWHWSRSYGFTQYAMYAPQRFSPLLRRVIVRVLAHARQQNERHRWGLRSLLWAPSYDEKVVLEATGPGVFTDAVLDGLSETLNSQHWLVRQSVEADESIGDLDSEQVSWAPFHRITQQVCVDADEAREGDMGGFCVLPVNVWGNGQRHSGAEGFSSSHACLNHRFGRTWKKGWWEYLVG</sequence>
<dbReference type="GeneID" id="36543048"/>